<evidence type="ECO:0000256" key="6">
    <source>
        <dbReference type="ARBA" id="ARBA00012321"/>
    </source>
</evidence>
<reference evidence="17 18" key="1">
    <citation type="submission" date="2024-05" db="EMBL/GenBank/DDBJ databases">
        <title>Genetic variation in Jamaican populations of the coffee berry borer (Hypothenemus hampei).</title>
        <authorList>
            <person name="Errbii M."/>
            <person name="Myrie A."/>
        </authorList>
    </citation>
    <scope>NUCLEOTIDE SEQUENCE [LARGE SCALE GENOMIC DNA]</scope>
    <source>
        <strain evidence="17">JA-Hopewell-2020-01-JO</strain>
        <tissue evidence="17">Whole body</tissue>
    </source>
</reference>
<dbReference type="GO" id="GO:0004588">
    <property type="term" value="F:orotate phosphoribosyltransferase activity"/>
    <property type="evidence" value="ECO:0007669"/>
    <property type="project" value="UniProtKB-EC"/>
</dbReference>
<evidence type="ECO:0000256" key="1">
    <source>
        <dbReference type="ARBA" id="ARBA00004861"/>
    </source>
</evidence>
<keyword evidence="11" id="KW-0665">Pyrimidine biosynthesis</keyword>
<evidence type="ECO:0000256" key="15">
    <source>
        <dbReference type="PIRSR" id="PIRSR614732-2"/>
    </source>
</evidence>
<dbReference type="Pfam" id="PF00215">
    <property type="entry name" value="OMPdecase"/>
    <property type="match status" value="1"/>
</dbReference>
<comment type="pathway">
    <text evidence="1">Pyrimidine metabolism; UMP biosynthesis via de novo pathway; UMP from orotate: step 2/2.</text>
</comment>
<dbReference type="SMART" id="SM00934">
    <property type="entry name" value="OMPdecase"/>
    <property type="match status" value="1"/>
</dbReference>
<comment type="pathway">
    <text evidence="2">Pyrimidine metabolism; UMP biosynthesis via de novo pathway; UMP from orotate: step 1/2.</text>
</comment>
<sequence length="470" mass="51975">MSSDAQLKQFAVQLFKIDAVKFGEFKTKIGVMTPIYCDLRVIISYPAVMKSLTELLVPKLKALKHVDALCGVPYTAVPIATALSLETGLPMLMRRKEVKDYGTKKLIEGSYKCGDKCVIVEDLVTSGSSILETSRDLEKEGLKCADVLLLLDREQGGIDILKKRGITVHSVLTLTQLIQYLVEAGCVDEIMKDKLKEYLAQNQIRDEQVKITPLINRLNIPFEKRVLEAKNPIATKLFNIMATKQTNLCLAADLTDCTKILNLAEQVGPYICVLKTHIDILEDFHSNFIQPLKEIAERHNFLLLEDRKFADIGNTCQLQYNKGVFKISSWANLVTAHSLMGKGVLEGLKSSVGVFLVAQVSAAGSLITDNYTSSTLELAQAFPDLIAGVVCQDPLFLDCPGFIQLTPGVKIGEKTDSLGQQYNSPEFVVKNKGADVAVVGRGIIEANDPVQAAKTYRNLLWRSYIDRINC</sequence>
<dbReference type="Pfam" id="PF00156">
    <property type="entry name" value="Pribosyltran"/>
    <property type="match status" value="1"/>
</dbReference>
<dbReference type="InterPro" id="IPR023031">
    <property type="entry name" value="OPRT"/>
</dbReference>
<dbReference type="PANTHER" id="PTHR19278:SF9">
    <property type="entry name" value="URIDINE 5'-MONOPHOSPHATE SYNTHASE"/>
    <property type="match status" value="1"/>
</dbReference>
<dbReference type="SUPFAM" id="SSF53271">
    <property type="entry name" value="PRTase-like"/>
    <property type="match status" value="1"/>
</dbReference>
<dbReference type="InterPro" id="IPR001754">
    <property type="entry name" value="OMPdeCOase_dom"/>
</dbReference>
<evidence type="ECO:0000256" key="5">
    <source>
        <dbReference type="ARBA" id="ARBA00011971"/>
    </source>
</evidence>
<comment type="similarity">
    <text evidence="4">In the C-terminal section; belongs to the OMP decarboxylase family.</text>
</comment>
<dbReference type="Proteomes" id="UP001566132">
    <property type="component" value="Unassembled WGS sequence"/>
</dbReference>
<keyword evidence="12" id="KW-0456">Lyase</keyword>
<proteinExistence type="inferred from homology"/>
<feature type="binding site" evidence="15">
    <location>
        <position position="440"/>
    </location>
    <ligand>
        <name>substrate</name>
    </ligand>
</feature>
<dbReference type="NCBIfam" id="TIGR00336">
    <property type="entry name" value="pyrE"/>
    <property type="match status" value="1"/>
</dbReference>
<evidence type="ECO:0000256" key="10">
    <source>
        <dbReference type="ARBA" id="ARBA00022793"/>
    </source>
</evidence>
<comment type="similarity">
    <text evidence="3">In the N-terminal section; belongs to the purine/pyrimidine phosphoribosyltransferase family.</text>
</comment>
<evidence type="ECO:0000256" key="14">
    <source>
        <dbReference type="PIRSR" id="PIRSR614732-1"/>
    </source>
</evidence>
<dbReference type="InterPro" id="IPR000836">
    <property type="entry name" value="PRTase_dom"/>
</dbReference>
<dbReference type="InterPro" id="IPR013785">
    <property type="entry name" value="Aldolase_TIM"/>
</dbReference>
<keyword evidence="13" id="KW-0511">Multifunctional enzyme</keyword>
<keyword evidence="8" id="KW-0328">Glycosyltransferase</keyword>
<dbReference type="InterPro" id="IPR011060">
    <property type="entry name" value="RibuloseP-bd_barrel"/>
</dbReference>
<evidence type="ECO:0000256" key="12">
    <source>
        <dbReference type="ARBA" id="ARBA00023239"/>
    </source>
</evidence>
<keyword evidence="9" id="KW-0808">Transferase</keyword>
<dbReference type="Gene3D" id="3.20.20.70">
    <property type="entry name" value="Aldolase class I"/>
    <property type="match status" value="1"/>
</dbReference>
<feature type="binding site" evidence="15">
    <location>
        <position position="275"/>
    </location>
    <ligand>
        <name>substrate</name>
    </ligand>
</feature>
<dbReference type="InterPro" id="IPR004467">
    <property type="entry name" value="Or_phspho_trans_dom"/>
</dbReference>
<dbReference type="InterPro" id="IPR014732">
    <property type="entry name" value="OMPdecase"/>
</dbReference>
<protein>
    <recommendedName>
        <fullName evidence="7">Uridine 5'-monophosphate synthase</fullName>
        <ecNumber evidence="5">2.4.2.10</ecNumber>
        <ecNumber evidence="6">4.1.1.23</ecNumber>
    </recommendedName>
</protein>
<gene>
    <name evidence="17" type="ORF">ABEB36_001528</name>
</gene>
<dbReference type="HAMAP" id="MF_01208">
    <property type="entry name" value="PyrE"/>
    <property type="match status" value="1"/>
</dbReference>
<dbReference type="EMBL" id="JBDJPC010000001">
    <property type="protein sequence ID" value="KAL1517805.1"/>
    <property type="molecule type" value="Genomic_DNA"/>
</dbReference>
<accession>A0ABD1FFS0</accession>
<dbReference type="NCBIfam" id="TIGR01740">
    <property type="entry name" value="pyrF"/>
    <property type="match status" value="1"/>
</dbReference>
<dbReference type="SUPFAM" id="SSF51366">
    <property type="entry name" value="Ribulose-phoshate binding barrel"/>
    <property type="match status" value="1"/>
</dbReference>
<evidence type="ECO:0000256" key="3">
    <source>
        <dbReference type="ARBA" id="ARBA00006221"/>
    </source>
</evidence>
<feature type="binding site" evidence="15">
    <location>
        <position position="361"/>
    </location>
    <ligand>
        <name>substrate</name>
    </ligand>
</feature>
<dbReference type="PANTHER" id="PTHR19278">
    <property type="entry name" value="OROTATE PHOSPHORIBOSYLTRANSFERASE"/>
    <property type="match status" value="1"/>
</dbReference>
<feature type="binding site" evidence="15">
    <location>
        <position position="253"/>
    </location>
    <ligand>
        <name>substrate</name>
    </ligand>
</feature>
<dbReference type="AlphaFoldDB" id="A0ABD1FFS0"/>
<feature type="active site" description="For OMPdecase activity" evidence="14">
    <location>
        <position position="308"/>
    </location>
</feature>
<organism evidence="17 18">
    <name type="scientific">Hypothenemus hampei</name>
    <name type="common">Coffee berry borer</name>
    <dbReference type="NCBI Taxonomy" id="57062"/>
    <lineage>
        <taxon>Eukaryota</taxon>
        <taxon>Metazoa</taxon>
        <taxon>Ecdysozoa</taxon>
        <taxon>Arthropoda</taxon>
        <taxon>Hexapoda</taxon>
        <taxon>Insecta</taxon>
        <taxon>Pterygota</taxon>
        <taxon>Neoptera</taxon>
        <taxon>Endopterygota</taxon>
        <taxon>Coleoptera</taxon>
        <taxon>Polyphaga</taxon>
        <taxon>Cucujiformia</taxon>
        <taxon>Curculionidae</taxon>
        <taxon>Scolytinae</taxon>
        <taxon>Hypothenemus</taxon>
    </lineage>
</organism>
<evidence type="ECO:0000313" key="17">
    <source>
        <dbReference type="EMBL" id="KAL1517805.1"/>
    </source>
</evidence>
<feature type="binding site" evidence="15">
    <location>
        <position position="420"/>
    </location>
    <ligand>
        <name>substrate</name>
    </ligand>
</feature>
<evidence type="ECO:0000256" key="8">
    <source>
        <dbReference type="ARBA" id="ARBA00022676"/>
    </source>
</evidence>
<feature type="active site" description="For OMPdecase activity" evidence="14">
    <location>
        <position position="306"/>
    </location>
</feature>
<evidence type="ECO:0000313" key="18">
    <source>
        <dbReference type="Proteomes" id="UP001566132"/>
    </source>
</evidence>
<evidence type="ECO:0000256" key="7">
    <source>
        <dbReference type="ARBA" id="ARBA00015047"/>
    </source>
</evidence>
<evidence type="ECO:0000256" key="9">
    <source>
        <dbReference type="ARBA" id="ARBA00022679"/>
    </source>
</evidence>
<feature type="active site" description="For OMPdecase activity" evidence="14">
    <location>
        <position position="311"/>
    </location>
</feature>
<evidence type="ECO:0000259" key="16">
    <source>
        <dbReference type="SMART" id="SM00934"/>
    </source>
</evidence>
<name>A0ABD1FFS0_HYPHA</name>
<dbReference type="EC" id="2.4.2.10" evidence="5"/>
<dbReference type="EC" id="4.1.1.23" evidence="6"/>
<dbReference type="FunFam" id="3.20.20.70:FF:000114">
    <property type="entry name" value="Decarboxylase,orotidine phosphate"/>
    <property type="match status" value="1"/>
</dbReference>
<comment type="caution">
    <text evidence="17">The sequence shown here is derived from an EMBL/GenBank/DDBJ whole genome shotgun (WGS) entry which is preliminary data.</text>
</comment>
<feature type="domain" description="Orotidine 5'-phosphate decarboxylase" evidence="16">
    <location>
        <begin position="247"/>
        <end position="456"/>
    </location>
</feature>
<feature type="binding site" evidence="15">
    <location>
        <position position="441"/>
    </location>
    <ligand>
        <name>substrate</name>
    </ligand>
</feature>
<dbReference type="GO" id="GO:0004590">
    <property type="term" value="F:orotidine-5'-phosphate decarboxylase activity"/>
    <property type="evidence" value="ECO:0007669"/>
    <property type="project" value="UniProtKB-EC"/>
</dbReference>
<evidence type="ECO:0000256" key="13">
    <source>
        <dbReference type="ARBA" id="ARBA00023268"/>
    </source>
</evidence>
<evidence type="ECO:0000256" key="4">
    <source>
        <dbReference type="ARBA" id="ARBA00009769"/>
    </source>
</evidence>
<dbReference type="CDD" id="cd04725">
    <property type="entry name" value="OMP_decarboxylase_like"/>
    <property type="match status" value="1"/>
</dbReference>
<keyword evidence="10" id="KW-0210">Decarboxylase</keyword>
<evidence type="ECO:0000256" key="2">
    <source>
        <dbReference type="ARBA" id="ARBA00004889"/>
    </source>
</evidence>
<keyword evidence="18" id="KW-1185">Reference proteome</keyword>
<dbReference type="CDD" id="cd06223">
    <property type="entry name" value="PRTases_typeI"/>
    <property type="match status" value="1"/>
</dbReference>
<dbReference type="FunFam" id="3.40.50.2020:FF:000025">
    <property type="entry name" value="Uridine monophosphate synthetase"/>
    <property type="match status" value="1"/>
</dbReference>
<dbReference type="InterPro" id="IPR029057">
    <property type="entry name" value="PRTase-like"/>
</dbReference>
<evidence type="ECO:0000256" key="11">
    <source>
        <dbReference type="ARBA" id="ARBA00022975"/>
    </source>
</evidence>
<dbReference type="Gene3D" id="3.40.50.2020">
    <property type="match status" value="1"/>
</dbReference>
<dbReference type="GO" id="GO:0006221">
    <property type="term" value="P:pyrimidine nucleotide biosynthetic process"/>
    <property type="evidence" value="ECO:0007669"/>
    <property type="project" value="UniProtKB-KW"/>
</dbReference>